<dbReference type="PANTHER" id="PTHR12587:SF15">
    <property type="entry name" value="LIPRIN-ALPHA-1"/>
    <property type="match status" value="1"/>
</dbReference>
<evidence type="ECO:0000256" key="8">
    <source>
        <dbReference type="SAM" id="MobiDB-lite"/>
    </source>
</evidence>
<dbReference type="InterPro" id="IPR001660">
    <property type="entry name" value="SAM"/>
</dbReference>
<keyword evidence="5" id="KW-0677">Repeat</keyword>
<evidence type="ECO:0000256" key="5">
    <source>
        <dbReference type="ARBA" id="ARBA00022737"/>
    </source>
</evidence>
<sequence length="1203" mass="136084">MTVAWLFHFKMMCEVMPTISEAEGPPGGGGSHGSGSPSQPDADSHFEQLMVSMLEERDRLLDTLRETQETLALTQGKLHEVGHERDSLQRQLNTALPQEFAALTKELNVCREQLLEREEEIAELKAERNNTRLLLEHLECLVSRHERSLRMTVVKRQAQSPAGVSSEVEVLKALKSLFEHHKALDEKVRERLRVALERCSLLEEELGATHKELMILKEQNSQKKTLTDGVLDINHEQENTPSTNGKRSSDGSLSHEEDLAKVIELQEIISKQSREQSQMKERLASLSSHVSELEEDLDTARKDLIKSEEMNTKLQRDVREAMAQKEDMEERITTLEKRYLAAQREATSVHDLNDKLENEIANKDSMHRQTEDKNRQLQERLELAEQKLQQTLRKAETLPEVEAELAQRVAALSKSDLLSSGSSAAKEAKLLELTSKLRKAEERHGNIEERLRQMEAQLEEKNQELQRARQREKMNEEHNKRLSDTVDKLLSESNERLQLHLKERMAALEDKNSLLREVENAKKQLEETQHDKDQLVLNIEALRAELDQMRLRGASLHHGRPHLGSVPDFRFPMADGHTDSYSTSAVLRRPQKGRLAALRDEPSKVQTLNEQDWERAQQASVLANVAQAFESDADVSDGEDDRDTLLSSVDLLSPSGQADAHTLAMMLQEQLDAINKEIRLIQEEKENTEQRAEEIESRVGSGSLDNLGRFRSMSSIPPYPASSLASSSPPGSGRSTPRRIPHSPAREVDRLGVMTLLPPSREEVRDDKTTIKCETSPPSSPRALRLDRLHKGALHTVSHEDIRDIRNSTGSQDGPVSNPSSSNSSQDSLHKAPKKKGIKSSIGRLFGKKEKGRPGQTGKEALGQAGVSETDNSSQDALGLSKLGGQAEKNRKLQKKHELLEEARRQGLPFAQWDGPTVVVWLELWVGMPAWYVAACRANVKSGAIMSALSDTEIQREIGISNPLHRLKLRLAIQEIMSLTSPSAPPTSRTTLAYGDMNHEWIGNEWLPSLGLPQYRSYFMECLVDARMLDHLTKKDLRGQLKMVDSFHRNSFQCGIMCLRRLNYDRKELERKREESQSEIKDVLVWSNDRVIRWILSIGLKEYANNLIESGVHGALLALDETFDFSALALLLQIPTQNTQDDDKSFRRAPSWRKKFRPKDIRGLAAGSAETLPANFRVTSSMSSPSMQPKKMQMDVYPHYFYR</sequence>
<protein>
    <submittedName>
        <fullName evidence="10">PTPRF interacting protein alpha 1</fullName>
    </submittedName>
</protein>
<feature type="domain" description="SAM" evidence="9">
    <location>
        <begin position="913"/>
        <end position="979"/>
    </location>
</feature>
<dbReference type="Proteomes" id="UP000006718">
    <property type="component" value="Chromosome 14"/>
</dbReference>
<feature type="compositionally biased region" description="Basic and acidic residues" evidence="8">
    <location>
        <begin position="760"/>
        <end position="771"/>
    </location>
</feature>
<dbReference type="ExpressionAtlas" id="A0A5F7ZHB2">
    <property type="expression patterns" value="baseline"/>
</dbReference>
<comment type="subcellular location">
    <subcellularLocation>
        <location evidence="1">Cytoplasm</location>
    </subcellularLocation>
</comment>
<dbReference type="PROSITE" id="PS50105">
    <property type="entry name" value="SAM_DOMAIN"/>
    <property type="match status" value="3"/>
</dbReference>
<feature type="region of interest" description="Disordered" evidence="8">
    <location>
        <begin position="20"/>
        <end position="43"/>
    </location>
</feature>
<proteinExistence type="inferred from homology"/>
<evidence type="ECO:0000313" key="12">
    <source>
        <dbReference type="VGNC" id="VGNC:76234"/>
    </source>
</evidence>
<dbReference type="CDD" id="cd09562">
    <property type="entry name" value="SAM_liprin-alpha1_2_3_4_repeat1"/>
    <property type="match status" value="1"/>
</dbReference>
<dbReference type="InterPro" id="IPR037621">
    <property type="entry name" value="LIP-1_SAM_2"/>
</dbReference>
<evidence type="ECO:0000256" key="3">
    <source>
        <dbReference type="ARBA" id="ARBA00022490"/>
    </source>
</evidence>
<feature type="coiled-coil region" evidence="7">
    <location>
        <begin position="107"/>
        <end position="141"/>
    </location>
</feature>
<dbReference type="InterPro" id="IPR057892">
    <property type="entry name" value="LIP-1_CC2"/>
</dbReference>
<feature type="region of interest" description="Disordered" evidence="8">
    <location>
        <begin position="461"/>
        <end position="481"/>
    </location>
</feature>
<feature type="coiled-coil region" evidence="7">
    <location>
        <begin position="276"/>
        <end position="398"/>
    </location>
</feature>
<evidence type="ECO:0000256" key="7">
    <source>
        <dbReference type="SAM" id="Coils"/>
    </source>
</evidence>
<dbReference type="GO" id="GO:0005737">
    <property type="term" value="C:cytoplasm"/>
    <property type="evidence" value="ECO:0007669"/>
    <property type="project" value="UniProtKB-SubCell"/>
</dbReference>
<feature type="region of interest" description="Disordered" evidence="8">
    <location>
        <begin position="686"/>
        <end position="890"/>
    </location>
</feature>
<dbReference type="Pfam" id="PF25526">
    <property type="entry name" value="LIP-1"/>
    <property type="match status" value="1"/>
</dbReference>
<gene>
    <name evidence="10 12" type="primary">PPFIA1</name>
</gene>
<dbReference type="Pfam" id="PF07647">
    <property type="entry name" value="SAM_2"/>
    <property type="match status" value="1"/>
</dbReference>
<feature type="coiled-coil region" evidence="7">
    <location>
        <begin position="504"/>
        <end position="552"/>
    </location>
</feature>
<dbReference type="Ensembl" id="ENSMMUT00000102479.1">
    <property type="protein sequence ID" value="ENSMMUP00000065018.1"/>
    <property type="gene ID" value="ENSMMUG00000013265.4"/>
</dbReference>
<evidence type="ECO:0000259" key="9">
    <source>
        <dbReference type="PROSITE" id="PS50105"/>
    </source>
</evidence>
<evidence type="ECO:0000256" key="4">
    <source>
        <dbReference type="ARBA" id="ARBA00022553"/>
    </source>
</evidence>
<keyword evidence="4" id="KW-0597">Phosphoprotein</keyword>
<feature type="domain" description="SAM" evidence="9">
    <location>
        <begin position="1086"/>
        <end position="1130"/>
    </location>
</feature>
<dbReference type="InterPro" id="IPR037620">
    <property type="entry name" value="LIP-1_SAM_1"/>
</dbReference>
<feature type="compositionally biased region" description="Low complexity" evidence="8">
    <location>
        <begin position="721"/>
        <end position="735"/>
    </location>
</feature>
<keyword evidence="11" id="KW-1185">Reference proteome</keyword>
<feature type="compositionally biased region" description="Basic and acidic residues" evidence="8">
    <location>
        <begin position="686"/>
        <end position="697"/>
    </location>
</feature>
<dbReference type="InterPro" id="IPR013761">
    <property type="entry name" value="SAM/pointed_sf"/>
</dbReference>
<feature type="region of interest" description="Disordered" evidence="8">
    <location>
        <begin position="234"/>
        <end position="254"/>
    </location>
</feature>
<evidence type="ECO:0000313" key="11">
    <source>
        <dbReference type="Proteomes" id="UP000006718"/>
    </source>
</evidence>
<dbReference type="PANTHER" id="PTHR12587">
    <property type="entry name" value="LAR INTERACTING PROTEIN LIP -RELATED PROTEIN"/>
    <property type="match status" value="1"/>
</dbReference>
<dbReference type="Bgee" id="ENSMMUG00000013265">
    <property type="expression patterns" value="Expressed in adipose tissue and 22 other cell types or tissues"/>
</dbReference>
<dbReference type="SUPFAM" id="SSF47769">
    <property type="entry name" value="SAM/Pointed domain"/>
    <property type="match status" value="3"/>
</dbReference>
<evidence type="ECO:0000256" key="6">
    <source>
        <dbReference type="ARBA" id="ARBA00023054"/>
    </source>
</evidence>
<feature type="compositionally biased region" description="Polar residues" evidence="8">
    <location>
        <begin position="867"/>
        <end position="876"/>
    </location>
</feature>
<accession>A0A5F7ZHB2</accession>
<evidence type="ECO:0000256" key="1">
    <source>
        <dbReference type="ARBA" id="ARBA00004496"/>
    </source>
</evidence>
<dbReference type="CDD" id="cd09565">
    <property type="entry name" value="SAM_liprin-alpha1_2_3_4_repeat2"/>
    <property type="match status" value="1"/>
</dbReference>
<dbReference type="FunFam" id="1.10.150.50:FF:000004">
    <property type="entry name" value="PTPRF interacting protein alpha 1"/>
    <property type="match status" value="1"/>
</dbReference>
<keyword evidence="3" id="KW-0963">Cytoplasm</keyword>
<evidence type="ECO:0000256" key="2">
    <source>
        <dbReference type="ARBA" id="ARBA00007026"/>
    </source>
</evidence>
<reference evidence="10" key="4">
    <citation type="submission" date="2025-09" db="UniProtKB">
        <authorList>
            <consortium name="Ensembl"/>
        </authorList>
    </citation>
    <scope>IDENTIFICATION</scope>
    <source>
        <strain evidence="10">17573</strain>
    </source>
</reference>
<dbReference type="VGNC" id="VGNC:76234">
    <property type="gene designation" value="PPFIA1"/>
</dbReference>
<name>A0A5F7ZHB2_MACMU</name>
<reference evidence="10" key="2">
    <citation type="submission" date="2019-01" db="EMBL/GenBank/DDBJ databases">
        <authorList>
            <person name="Graves T."/>
            <person name="Eichler E.E."/>
            <person name="Wilson R.K."/>
        </authorList>
    </citation>
    <scope>NUCLEOTIDE SEQUENCE [LARGE SCALE GENOMIC DNA]</scope>
    <source>
        <strain evidence="10">17573</strain>
    </source>
</reference>
<reference evidence="11" key="1">
    <citation type="journal article" date="2007" name="Science">
        <title>Evolutionary and biomedical insights from the rhesus macaque genome.</title>
        <authorList>
            <person name="Gibbs R.A."/>
            <person name="Rogers J."/>
            <person name="Katze M.G."/>
            <person name="Bumgarner R."/>
            <person name="Weinstock G.M."/>
            <person name="Mardis E.R."/>
            <person name="Remington K.A."/>
            <person name="Strausberg R.L."/>
            <person name="Venter J.C."/>
            <person name="Wilson R.K."/>
            <person name="Batzer M.A."/>
            <person name="Bustamante C.D."/>
            <person name="Eichler E.E."/>
            <person name="Hahn M.W."/>
            <person name="Hardison R.C."/>
            <person name="Makova K.D."/>
            <person name="Miller W."/>
            <person name="Milosavljevic A."/>
            <person name="Palermo R.E."/>
            <person name="Siepel A."/>
            <person name="Sikela J.M."/>
            <person name="Attaway T."/>
            <person name="Bell S."/>
            <person name="Bernard K.E."/>
            <person name="Buhay C.J."/>
            <person name="Chandrabose M.N."/>
            <person name="Dao M."/>
            <person name="Davis C."/>
            <person name="Delehaunty K.D."/>
            <person name="Ding Y."/>
            <person name="Dinh H.H."/>
            <person name="Dugan-Rocha S."/>
            <person name="Fulton L.A."/>
            <person name="Gabisi R.A."/>
            <person name="Garner T.T."/>
            <person name="Godfrey J."/>
            <person name="Hawes A.C."/>
            <person name="Hernandez J."/>
            <person name="Hines S."/>
            <person name="Holder M."/>
            <person name="Hume J."/>
            <person name="Jhangiani S.N."/>
            <person name="Joshi V."/>
            <person name="Khan Z.M."/>
            <person name="Kirkness E.F."/>
            <person name="Cree A."/>
            <person name="Fowler R.G."/>
            <person name="Lee S."/>
            <person name="Lewis L.R."/>
            <person name="Li Z."/>
            <person name="Liu Y.-S."/>
            <person name="Moore S.M."/>
            <person name="Muzny D."/>
            <person name="Nazareth L.V."/>
            <person name="Ngo D.N."/>
            <person name="Okwuonu G.O."/>
            <person name="Pai G."/>
            <person name="Parker D."/>
            <person name="Paul H.A."/>
            <person name="Pfannkoch C."/>
            <person name="Pohl C.S."/>
            <person name="Rogers Y.-H.C."/>
            <person name="Ruiz S.J."/>
            <person name="Sabo A."/>
            <person name="Santibanez J."/>
            <person name="Schneider B.W."/>
            <person name="Smith S.M."/>
            <person name="Sodergren E."/>
            <person name="Svatek A.F."/>
            <person name="Utterback T.R."/>
            <person name="Vattathil S."/>
            <person name="Warren W."/>
            <person name="White C.S."/>
            <person name="Chinwalla A.T."/>
            <person name="Feng Y."/>
            <person name="Halpern A.L."/>
            <person name="Hillier L.W."/>
            <person name="Huang X."/>
            <person name="Minx P."/>
            <person name="Nelson J.O."/>
            <person name="Pepin K.H."/>
            <person name="Qin X."/>
            <person name="Sutton G.G."/>
            <person name="Venter E."/>
            <person name="Walenz B.P."/>
            <person name="Wallis J.W."/>
            <person name="Worley K.C."/>
            <person name="Yang S.-P."/>
            <person name="Jones S.M."/>
            <person name="Marra M.A."/>
            <person name="Rocchi M."/>
            <person name="Schein J.E."/>
            <person name="Baertsch R."/>
            <person name="Clarke L."/>
            <person name="Csuros M."/>
            <person name="Glasscock J."/>
            <person name="Harris R.A."/>
            <person name="Havlak P."/>
            <person name="Jackson A.R."/>
            <person name="Jiang H."/>
            <person name="Liu Y."/>
            <person name="Messina D.N."/>
            <person name="Shen Y."/>
            <person name="Song H.X.-Z."/>
            <person name="Wylie T."/>
            <person name="Zhang L."/>
            <person name="Birney E."/>
            <person name="Han K."/>
            <person name="Konkel M.K."/>
            <person name="Lee J."/>
            <person name="Smit A.F.A."/>
            <person name="Ullmer B."/>
            <person name="Wang H."/>
            <person name="Xing J."/>
            <person name="Burhans R."/>
            <person name="Cheng Z."/>
            <person name="Karro J.E."/>
            <person name="Ma J."/>
            <person name="Raney B."/>
            <person name="She X."/>
            <person name="Cox M.J."/>
            <person name="Demuth J.P."/>
            <person name="Dumas L.J."/>
            <person name="Han S.-G."/>
            <person name="Hopkins J."/>
            <person name="Karimpour-Fard A."/>
            <person name="Kim Y.H."/>
            <person name="Pollack J.R."/>
            <person name="Vinar T."/>
            <person name="Addo-Quaye C."/>
            <person name="Degenhardt J."/>
            <person name="Denby A."/>
            <person name="Hubisz M.J."/>
            <person name="Indap A."/>
            <person name="Kosiol C."/>
            <person name="Lahn B.T."/>
            <person name="Lawson H.A."/>
            <person name="Marklein A."/>
            <person name="Nielsen R."/>
            <person name="Vallender E.J."/>
            <person name="Clark A.G."/>
            <person name="Ferguson B."/>
            <person name="Hernandez R.D."/>
            <person name="Hirani K."/>
            <person name="Kehrer-Sawatzki H."/>
            <person name="Kolb J."/>
            <person name="Patil S."/>
            <person name="Pu L.-L."/>
            <person name="Ren Y."/>
            <person name="Smith D.G."/>
            <person name="Wheeler D.A."/>
            <person name="Schenck I."/>
            <person name="Ball E.V."/>
            <person name="Chen R."/>
            <person name="Cooper D.N."/>
            <person name="Giardine B."/>
            <person name="Hsu F."/>
            <person name="Kent W.J."/>
            <person name="Lesk A."/>
            <person name="Nelson D.L."/>
            <person name="O'brien W.E."/>
            <person name="Pruefer K."/>
            <person name="Stenson P.D."/>
            <person name="Wallace J.C."/>
            <person name="Ke H."/>
            <person name="Liu X.-M."/>
            <person name="Wang P."/>
            <person name="Xiang A.P."/>
            <person name="Yang F."/>
            <person name="Barber G.P."/>
            <person name="Haussler D."/>
            <person name="Karolchik D."/>
            <person name="Kern A.D."/>
            <person name="Kuhn R.M."/>
            <person name="Smith K.E."/>
            <person name="Zwieg A.S."/>
        </authorList>
    </citation>
    <scope>NUCLEOTIDE SEQUENCE [LARGE SCALE GENOMIC DNA]</scope>
    <source>
        <strain evidence="11">17573</strain>
    </source>
</reference>
<dbReference type="FunFam" id="1.10.150.50:FF:000003">
    <property type="entry name" value="liprin-alpha-2 isoform X1"/>
    <property type="match status" value="1"/>
</dbReference>
<dbReference type="SMART" id="SM00454">
    <property type="entry name" value="SAM"/>
    <property type="match status" value="3"/>
</dbReference>
<dbReference type="InterPro" id="IPR029515">
    <property type="entry name" value="Liprin"/>
</dbReference>
<dbReference type="AlphaFoldDB" id="A0A5F7ZHB2"/>
<reference evidence="10" key="3">
    <citation type="submission" date="2025-08" db="UniProtKB">
        <authorList>
            <consortium name="Ensembl"/>
        </authorList>
    </citation>
    <scope>IDENTIFICATION</scope>
    <source>
        <strain evidence="10">17573</strain>
    </source>
</reference>
<dbReference type="VEuPathDB" id="HostDB:ENSMMUG00000013265"/>
<evidence type="ECO:0000313" key="10">
    <source>
        <dbReference type="Ensembl" id="ENSMMUP00000065018.1"/>
    </source>
</evidence>
<dbReference type="Pfam" id="PF00536">
    <property type="entry name" value="SAM_1"/>
    <property type="match status" value="1"/>
</dbReference>
<keyword evidence="6 7" id="KW-0175">Coiled coil</keyword>
<comment type="similarity">
    <text evidence="2">Belongs to the liprin family. Liprin-alpha subfamily.</text>
</comment>
<dbReference type="GeneTree" id="ENSGT01050000244900"/>
<dbReference type="Gene3D" id="1.10.150.50">
    <property type="entry name" value="Transcription Factor, Ets-1"/>
    <property type="match status" value="3"/>
</dbReference>
<feature type="compositionally biased region" description="Basic and acidic residues" evidence="8">
    <location>
        <begin position="797"/>
        <end position="806"/>
    </location>
</feature>
<feature type="domain" description="SAM" evidence="9">
    <location>
        <begin position="1005"/>
        <end position="1062"/>
    </location>
</feature>
<dbReference type="SMR" id="A0A5F7ZHB2"/>
<organism evidence="10 11">
    <name type="scientific">Macaca mulatta</name>
    <name type="common">Rhesus macaque</name>
    <dbReference type="NCBI Taxonomy" id="9544"/>
    <lineage>
        <taxon>Eukaryota</taxon>
        <taxon>Metazoa</taxon>
        <taxon>Chordata</taxon>
        <taxon>Craniata</taxon>
        <taxon>Vertebrata</taxon>
        <taxon>Euteleostomi</taxon>
        <taxon>Mammalia</taxon>
        <taxon>Eutheria</taxon>
        <taxon>Euarchontoglires</taxon>
        <taxon>Primates</taxon>
        <taxon>Haplorrhini</taxon>
        <taxon>Catarrhini</taxon>
        <taxon>Cercopithecidae</taxon>
        <taxon>Cercopithecinae</taxon>
        <taxon>Macaca</taxon>
    </lineage>
</organism>